<feature type="domain" description="Helicase/UvrB N-terminal" evidence="1">
    <location>
        <begin position="73"/>
        <end position="256"/>
    </location>
</feature>
<dbReference type="SUPFAM" id="SSF52540">
    <property type="entry name" value="P-loop containing nucleoside triphosphate hydrolases"/>
    <property type="match status" value="2"/>
</dbReference>
<dbReference type="Pfam" id="PF04851">
    <property type="entry name" value="ResIII"/>
    <property type="match status" value="1"/>
</dbReference>
<dbReference type="GO" id="GO:0004519">
    <property type="term" value="F:endonuclease activity"/>
    <property type="evidence" value="ECO:0007669"/>
    <property type="project" value="UniProtKB-KW"/>
</dbReference>
<dbReference type="Gene3D" id="3.40.50.300">
    <property type="entry name" value="P-loop containing nucleotide triphosphate hydrolases"/>
    <property type="match status" value="2"/>
</dbReference>
<organism evidence="3 4">
    <name type="scientific">Pontibacter ruber</name>
    <dbReference type="NCBI Taxonomy" id="1343895"/>
    <lineage>
        <taxon>Bacteria</taxon>
        <taxon>Pseudomonadati</taxon>
        <taxon>Bacteroidota</taxon>
        <taxon>Cytophagia</taxon>
        <taxon>Cytophagales</taxon>
        <taxon>Hymenobacteraceae</taxon>
        <taxon>Pontibacter</taxon>
    </lineage>
</organism>
<dbReference type="InterPro" id="IPR045572">
    <property type="entry name" value="RE_endonuc_C"/>
</dbReference>
<keyword evidence="4" id="KW-1185">Reference proteome</keyword>
<accession>A0ABW5CY12</accession>
<feature type="domain" description="Type III restriction enzyme C-terminal endonuclease" evidence="2">
    <location>
        <begin position="875"/>
        <end position="978"/>
    </location>
</feature>
<gene>
    <name evidence="3" type="ORF">ACFSKP_13605</name>
</gene>
<keyword evidence="3" id="KW-0540">Nuclease</keyword>
<protein>
    <submittedName>
        <fullName evidence="3">Type III restriction-modification system endonuclease</fullName>
    </submittedName>
</protein>
<reference evidence="4" key="1">
    <citation type="journal article" date="2019" name="Int. J. Syst. Evol. Microbiol.">
        <title>The Global Catalogue of Microorganisms (GCM) 10K type strain sequencing project: providing services to taxonomists for standard genome sequencing and annotation.</title>
        <authorList>
            <consortium name="The Broad Institute Genomics Platform"/>
            <consortium name="The Broad Institute Genome Sequencing Center for Infectious Disease"/>
            <person name="Wu L."/>
            <person name="Ma J."/>
        </authorList>
    </citation>
    <scope>NUCLEOTIDE SEQUENCE [LARGE SCALE GENOMIC DNA]</scope>
    <source>
        <strain evidence="4">CGMCC 4.1782</strain>
    </source>
</reference>
<evidence type="ECO:0000259" key="2">
    <source>
        <dbReference type="Pfam" id="PF19778"/>
    </source>
</evidence>
<dbReference type="EMBL" id="JBHUIM010000002">
    <property type="protein sequence ID" value="MFD2247296.1"/>
    <property type="molecule type" value="Genomic_DNA"/>
</dbReference>
<keyword evidence="3" id="KW-0378">Hydrolase</keyword>
<sequence>MKIKFEDKLDYQQEAIAAITGIFEGQETCRTNFSITPQATGQANLYQSDLGVGNKLTLLEDELLRNVQGIQTRFGQKQTKKLDKKDLHFSVEMETGTGKTYVYLRTIFELNKAYGFTKFIIVVPSIAIKEGTNKSLQITKEHFKGLYDNINYDFFTYDSQKLEQVRSFATNDYVQVMVINIDAFRKSFTDPDKETKANIIHRTNDKLSGYRPIDFIRETSPIVIIDEPQSVDATPKSKEAIRSLNPLCTLRYSATHREKHNLMYRLDSVDAYERKLVKQIEVASLEVQNFHNQAYIKLLKVDSKKSPTTATVEIDINQGGKVKRVTKVVKQNTDLMELTKRDVYEGYILKDIYCAPGNEYIDFTSQQHEVRLGKAIGTVDEDVYKRQQIRKTIEEHLEKEIRLNPRGIKVLSLFFIDKVTNYRTYDADGNPQKGKYAVMFEEEYKKLISSTKYHSLFGEIKDKDELAAAVHDGYFSVDNKGKAKDTKGDTSADDDTYSLIMRDKERLLSFDTKLRFIFSHSALKEGWDNPNVFQICTLNETSSEMKKRQEIGRGLRLAVNQDGERVRGFEVNTLTVMANESYQDFVDALQKEIAEEEGIRFGVVEDHTFANIVTGTDEDDQPTYLGQEASEKFYGYLLRKGYVDLKGKVQDDLRHDLRENKVEVPEEYEHVKPQIIRQLKKIAGNLNIKNANDRKKVSVNKGVLLSPEFEQLWSRIKYKTTFSVDFDSDKLVQKCVEAMQNQLVVGKGKFIFKKALTEASKGGLSAKEIHESASLIEQQSQPLPDIVSYLQNETHLTRKSIVDILIKSGKLDMFKNNPQRFIDEVIDIIRTQMRHFIVDGIKYEKLGDQEVYTQELFENEELFGHLRSDMVESTKSPYDYVIYDSAIEANMAQHFENSANVKVYAKLPAWFKIDTPLGTYNPDWAVLWDNEGQEKLYFVVETKGALSWEFLRPAEKAKIECGRKHYKALSDDIGFEVAESFETFSDKVLAG</sequence>
<comment type="caution">
    <text evidence="3">The sequence shown here is derived from an EMBL/GenBank/DDBJ whole genome shotgun (WGS) entry which is preliminary data.</text>
</comment>
<name>A0ABW5CY12_9BACT</name>
<dbReference type="Proteomes" id="UP001597374">
    <property type="component" value="Unassembled WGS sequence"/>
</dbReference>
<keyword evidence="3" id="KW-0255">Endonuclease</keyword>
<dbReference type="Pfam" id="PF19778">
    <property type="entry name" value="RE_endonuc"/>
    <property type="match status" value="1"/>
</dbReference>
<proteinExistence type="predicted"/>
<dbReference type="RefSeq" id="WP_250430229.1">
    <property type="nucleotide sequence ID" value="NZ_JALPRR010000003.1"/>
</dbReference>
<dbReference type="InterPro" id="IPR027417">
    <property type="entry name" value="P-loop_NTPase"/>
</dbReference>
<evidence type="ECO:0000313" key="3">
    <source>
        <dbReference type="EMBL" id="MFD2247296.1"/>
    </source>
</evidence>
<evidence type="ECO:0000313" key="4">
    <source>
        <dbReference type="Proteomes" id="UP001597374"/>
    </source>
</evidence>
<dbReference type="InterPro" id="IPR006935">
    <property type="entry name" value="Helicase/UvrB_N"/>
</dbReference>
<evidence type="ECO:0000259" key="1">
    <source>
        <dbReference type="Pfam" id="PF04851"/>
    </source>
</evidence>